<evidence type="ECO:0008006" key="3">
    <source>
        <dbReference type="Google" id="ProtNLM"/>
    </source>
</evidence>
<dbReference type="OrthoDB" id="2757830at2759"/>
<accession>A0A371D7L2</accession>
<dbReference type="EMBL" id="KZ857411">
    <property type="protein sequence ID" value="RDX48525.1"/>
    <property type="molecule type" value="Genomic_DNA"/>
</dbReference>
<reference evidence="1 2" key="1">
    <citation type="journal article" date="2018" name="Biotechnol. Biofuels">
        <title>Integrative visual omics of the white-rot fungus Polyporus brumalis exposes the biotechnological potential of its oxidative enzymes for delignifying raw plant biomass.</title>
        <authorList>
            <person name="Miyauchi S."/>
            <person name="Rancon A."/>
            <person name="Drula E."/>
            <person name="Hage H."/>
            <person name="Chaduli D."/>
            <person name="Favel A."/>
            <person name="Grisel S."/>
            <person name="Henrissat B."/>
            <person name="Herpoel-Gimbert I."/>
            <person name="Ruiz-Duenas F.J."/>
            <person name="Chevret D."/>
            <person name="Hainaut M."/>
            <person name="Lin J."/>
            <person name="Wang M."/>
            <person name="Pangilinan J."/>
            <person name="Lipzen A."/>
            <person name="Lesage-Meessen L."/>
            <person name="Navarro D."/>
            <person name="Riley R."/>
            <person name="Grigoriev I.V."/>
            <person name="Zhou S."/>
            <person name="Raouche S."/>
            <person name="Rosso M.N."/>
        </authorList>
    </citation>
    <scope>NUCLEOTIDE SEQUENCE [LARGE SCALE GENOMIC DNA]</scope>
    <source>
        <strain evidence="1 2">BRFM 1820</strain>
    </source>
</reference>
<name>A0A371D7L2_9APHY</name>
<dbReference type="InterPro" id="IPR032675">
    <property type="entry name" value="LRR_dom_sf"/>
</dbReference>
<evidence type="ECO:0000313" key="1">
    <source>
        <dbReference type="EMBL" id="RDX48525.1"/>
    </source>
</evidence>
<keyword evidence="2" id="KW-1185">Reference proteome</keyword>
<protein>
    <recommendedName>
        <fullName evidence="3">F-box domain-containing protein</fullName>
    </recommendedName>
</protein>
<sequence>MPSCLTRPRLDLDALLEIFCLADLSTQSQIMKTCRVLYREGGKQLLRRNEVSIHTEMQLASFLSFMQADGYARFPHIRVLDLRSSERTLSRTIEWLVEFFAELVARNSRLQGLRFEWTHDMLPMDGRLAASLAHMGTLTNLSIYYLDHPTWAILRTMCSRLTKAKLEFSEVDSDFRAAPRDELDLIHLLEGSQATLESLTLTTSNLTAIVTSTGPVYPHMRDLTLKPESVWMPIVSHYIQAFPNLRSFFIDDSNTLVDRPDVGSPQCVATRATNRSYQQKHGSWKSLAYFHGEPRHLYTLALTCRIDHLFIDEMRESADATILRALLADARPARLELGININANFTKADWVAALCELRTPQVQVLTIKLSVQGEDEEMGLEQTINAIYGIIASLPLIAFHLDIQRFEWHPDEPCDTYGDLMNLNDVADRLMAASPSMKTTLVTLDYPPSRKDIAVLAGCPDECDRLFGYGLGAS</sequence>
<evidence type="ECO:0000313" key="2">
    <source>
        <dbReference type="Proteomes" id="UP000256964"/>
    </source>
</evidence>
<dbReference type="Proteomes" id="UP000256964">
    <property type="component" value="Unassembled WGS sequence"/>
</dbReference>
<gene>
    <name evidence="1" type="ORF">OH76DRAFT_1557066</name>
</gene>
<proteinExistence type="predicted"/>
<dbReference type="Gene3D" id="3.80.10.10">
    <property type="entry name" value="Ribonuclease Inhibitor"/>
    <property type="match status" value="1"/>
</dbReference>
<dbReference type="AlphaFoldDB" id="A0A371D7L2"/>
<organism evidence="1 2">
    <name type="scientific">Lentinus brumalis</name>
    <dbReference type="NCBI Taxonomy" id="2498619"/>
    <lineage>
        <taxon>Eukaryota</taxon>
        <taxon>Fungi</taxon>
        <taxon>Dikarya</taxon>
        <taxon>Basidiomycota</taxon>
        <taxon>Agaricomycotina</taxon>
        <taxon>Agaricomycetes</taxon>
        <taxon>Polyporales</taxon>
        <taxon>Polyporaceae</taxon>
        <taxon>Lentinus</taxon>
    </lineage>
</organism>